<evidence type="ECO:0000313" key="2">
    <source>
        <dbReference type="Proteomes" id="UP000032304"/>
    </source>
</evidence>
<dbReference type="Pfam" id="PF14223">
    <property type="entry name" value="Retrotran_gag_2"/>
    <property type="match status" value="1"/>
</dbReference>
<gene>
    <name evidence="1" type="ORF">B456_010G168500</name>
</gene>
<dbReference type="eggNOG" id="KOG0017">
    <property type="taxonomic scope" value="Eukaryota"/>
</dbReference>
<sequence>MLTTKFKALRMQDLENIGEFYAKLFDLSNQAFTFDKEYSNTKLVRKVLRSLPERFSIRVVAIEEAKDLECLKIDKLIGSLQTFEMNMNEVKCSNTKCDCNKGTSRIYYFAYSKFQRSL</sequence>
<proteinExistence type="predicted"/>
<reference evidence="1 2" key="1">
    <citation type="journal article" date="2012" name="Nature">
        <title>Repeated polyploidization of Gossypium genomes and the evolution of spinnable cotton fibres.</title>
        <authorList>
            <person name="Paterson A.H."/>
            <person name="Wendel J.F."/>
            <person name="Gundlach H."/>
            <person name="Guo H."/>
            <person name="Jenkins J."/>
            <person name="Jin D."/>
            <person name="Llewellyn D."/>
            <person name="Showmaker K.C."/>
            <person name="Shu S."/>
            <person name="Udall J."/>
            <person name="Yoo M.J."/>
            <person name="Byers R."/>
            <person name="Chen W."/>
            <person name="Doron-Faigenboim A."/>
            <person name="Duke M.V."/>
            <person name="Gong L."/>
            <person name="Grimwood J."/>
            <person name="Grover C."/>
            <person name="Grupp K."/>
            <person name="Hu G."/>
            <person name="Lee T.H."/>
            <person name="Li J."/>
            <person name="Lin L."/>
            <person name="Liu T."/>
            <person name="Marler B.S."/>
            <person name="Page J.T."/>
            <person name="Roberts A.W."/>
            <person name="Romanel E."/>
            <person name="Sanders W.S."/>
            <person name="Szadkowski E."/>
            <person name="Tan X."/>
            <person name="Tang H."/>
            <person name="Xu C."/>
            <person name="Wang J."/>
            <person name="Wang Z."/>
            <person name="Zhang D."/>
            <person name="Zhang L."/>
            <person name="Ashrafi H."/>
            <person name="Bedon F."/>
            <person name="Bowers J.E."/>
            <person name="Brubaker C.L."/>
            <person name="Chee P.W."/>
            <person name="Das S."/>
            <person name="Gingle A.R."/>
            <person name="Haigler C.H."/>
            <person name="Harker D."/>
            <person name="Hoffmann L.V."/>
            <person name="Hovav R."/>
            <person name="Jones D.C."/>
            <person name="Lemke C."/>
            <person name="Mansoor S."/>
            <person name="ur Rahman M."/>
            <person name="Rainville L.N."/>
            <person name="Rambani A."/>
            <person name="Reddy U.K."/>
            <person name="Rong J.K."/>
            <person name="Saranga Y."/>
            <person name="Scheffler B.E."/>
            <person name="Scheffler J.A."/>
            <person name="Stelly D.M."/>
            <person name="Triplett B.A."/>
            <person name="Van Deynze A."/>
            <person name="Vaslin M.F."/>
            <person name="Waghmare V.N."/>
            <person name="Walford S.A."/>
            <person name="Wright R.J."/>
            <person name="Zaki E.A."/>
            <person name="Zhang T."/>
            <person name="Dennis E.S."/>
            <person name="Mayer K.F."/>
            <person name="Peterson D.G."/>
            <person name="Rokhsar D.S."/>
            <person name="Wang X."/>
            <person name="Schmutz J."/>
        </authorList>
    </citation>
    <scope>NUCLEOTIDE SEQUENCE [LARGE SCALE GENOMIC DNA]</scope>
</reference>
<organism evidence="1 2">
    <name type="scientific">Gossypium raimondii</name>
    <name type="common">Peruvian cotton</name>
    <name type="synonym">Gossypium klotzschianum subsp. raimondii</name>
    <dbReference type="NCBI Taxonomy" id="29730"/>
    <lineage>
        <taxon>Eukaryota</taxon>
        <taxon>Viridiplantae</taxon>
        <taxon>Streptophyta</taxon>
        <taxon>Embryophyta</taxon>
        <taxon>Tracheophyta</taxon>
        <taxon>Spermatophyta</taxon>
        <taxon>Magnoliopsida</taxon>
        <taxon>eudicotyledons</taxon>
        <taxon>Gunneridae</taxon>
        <taxon>Pentapetalae</taxon>
        <taxon>rosids</taxon>
        <taxon>malvids</taxon>
        <taxon>Malvales</taxon>
        <taxon>Malvaceae</taxon>
        <taxon>Malvoideae</taxon>
        <taxon>Gossypium</taxon>
    </lineage>
</organism>
<accession>A0A0D2R955</accession>
<dbReference type="PANTHER" id="PTHR35317:SF23">
    <property type="entry name" value="OS04G0629600 PROTEIN"/>
    <property type="match status" value="1"/>
</dbReference>
<evidence type="ECO:0008006" key="3">
    <source>
        <dbReference type="Google" id="ProtNLM"/>
    </source>
</evidence>
<dbReference type="Proteomes" id="UP000032304">
    <property type="component" value="Chromosome 10"/>
</dbReference>
<keyword evidence="2" id="KW-1185">Reference proteome</keyword>
<dbReference type="AlphaFoldDB" id="A0A0D2R955"/>
<evidence type="ECO:0000313" key="1">
    <source>
        <dbReference type="EMBL" id="KJB66977.1"/>
    </source>
</evidence>
<name>A0A0D2R955_GOSRA</name>
<protein>
    <recommendedName>
        <fullName evidence="3">Gag-pol polyprotein</fullName>
    </recommendedName>
</protein>
<dbReference type="EMBL" id="CM001749">
    <property type="protein sequence ID" value="KJB66977.1"/>
    <property type="molecule type" value="Genomic_DNA"/>
</dbReference>
<dbReference type="Gramene" id="KJB66977">
    <property type="protein sequence ID" value="KJB66977"/>
    <property type="gene ID" value="B456_010G168500"/>
</dbReference>
<dbReference type="PANTHER" id="PTHR35317">
    <property type="entry name" value="OS04G0629600 PROTEIN"/>
    <property type="match status" value="1"/>
</dbReference>
<dbReference type="OMA" id="FAYSKFQ"/>